<sequence length="211" mass="22525">MDKHKKQREESSSNFESGTPNTSRDLGPVRQTESSMPLVSEVNPLSYNSTSQIMQWLSQVESDKENQQSPFTPSTTTSASQPPQNNSESVTASAAPVQQATAAQASAPSTKQFFYKKVRRGAMLGLGGSGGWVPASYVWVRVPAATTGTVMPAKPGQPGQLPSSSALQDDSEYPRIQDESPLVAPPNSEADAQSTRNAGEPTCDVNDKPRP</sequence>
<dbReference type="Proteomes" id="UP001600888">
    <property type="component" value="Unassembled WGS sequence"/>
</dbReference>
<feature type="region of interest" description="Disordered" evidence="1">
    <location>
        <begin position="56"/>
        <end position="110"/>
    </location>
</feature>
<feature type="compositionally biased region" description="Basic and acidic residues" evidence="1">
    <location>
        <begin position="1"/>
        <end position="11"/>
    </location>
</feature>
<feature type="region of interest" description="Disordered" evidence="1">
    <location>
        <begin position="149"/>
        <end position="211"/>
    </location>
</feature>
<accession>A0ABR4DZY2</accession>
<evidence type="ECO:0000313" key="3">
    <source>
        <dbReference type="Proteomes" id="UP001600888"/>
    </source>
</evidence>
<evidence type="ECO:0008006" key="4">
    <source>
        <dbReference type="Google" id="ProtNLM"/>
    </source>
</evidence>
<feature type="compositionally biased region" description="Polar residues" evidence="1">
    <location>
        <begin position="31"/>
        <end position="43"/>
    </location>
</feature>
<comment type="caution">
    <text evidence="2">The sequence shown here is derived from an EMBL/GenBank/DDBJ whole genome shotgun (WGS) entry which is preliminary data.</text>
</comment>
<protein>
    <recommendedName>
        <fullName evidence="4">Peroxin-14</fullName>
    </recommendedName>
</protein>
<evidence type="ECO:0000313" key="2">
    <source>
        <dbReference type="EMBL" id="KAL2275732.1"/>
    </source>
</evidence>
<feature type="compositionally biased region" description="Low complexity" evidence="1">
    <location>
        <begin position="67"/>
        <end position="110"/>
    </location>
</feature>
<proteinExistence type="predicted"/>
<name>A0ABR4DZY2_9PEZI</name>
<keyword evidence="3" id="KW-1185">Reference proteome</keyword>
<dbReference type="EMBL" id="JBAWTH010000128">
    <property type="protein sequence ID" value="KAL2275732.1"/>
    <property type="molecule type" value="Genomic_DNA"/>
</dbReference>
<gene>
    <name evidence="2" type="ORF">FJTKL_01673</name>
</gene>
<feature type="region of interest" description="Disordered" evidence="1">
    <location>
        <begin position="1"/>
        <end position="43"/>
    </location>
</feature>
<feature type="compositionally biased region" description="Polar residues" evidence="1">
    <location>
        <begin position="12"/>
        <end position="24"/>
    </location>
</feature>
<evidence type="ECO:0000256" key="1">
    <source>
        <dbReference type="SAM" id="MobiDB-lite"/>
    </source>
</evidence>
<reference evidence="2 3" key="1">
    <citation type="submission" date="2024-03" db="EMBL/GenBank/DDBJ databases">
        <title>A high-quality draft genome sequence of Diaporthe vaccinii, a causative agent of upright dieback and viscid rot disease in cranberry plants.</title>
        <authorList>
            <person name="Sarrasin M."/>
            <person name="Lang B.F."/>
            <person name="Burger G."/>
        </authorList>
    </citation>
    <scope>NUCLEOTIDE SEQUENCE [LARGE SCALE GENOMIC DNA]</scope>
    <source>
        <strain evidence="2 3">IS7</strain>
    </source>
</reference>
<organism evidence="2 3">
    <name type="scientific">Diaporthe vaccinii</name>
    <dbReference type="NCBI Taxonomy" id="105482"/>
    <lineage>
        <taxon>Eukaryota</taxon>
        <taxon>Fungi</taxon>
        <taxon>Dikarya</taxon>
        <taxon>Ascomycota</taxon>
        <taxon>Pezizomycotina</taxon>
        <taxon>Sordariomycetes</taxon>
        <taxon>Sordariomycetidae</taxon>
        <taxon>Diaporthales</taxon>
        <taxon>Diaporthaceae</taxon>
        <taxon>Diaporthe</taxon>
        <taxon>Diaporthe eres species complex</taxon>
    </lineage>
</organism>